<dbReference type="InterPro" id="IPR001810">
    <property type="entry name" value="F-box_dom"/>
</dbReference>
<gene>
    <name evidence="2" type="ORF">WN944_026510</name>
</gene>
<evidence type="ECO:0000313" key="2">
    <source>
        <dbReference type="EMBL" id="KAK9183359.1"/>
    </source>
</evidence>
<dbReference type="SMART" id="SM00256">
    <property type="entry name" value="FBOX"/>
    <property type="match status" value="1"/>
</dbReference>
<comment type="caution">
    <text evidence="2">The sequence shown here is derived from an EMBL/GenBank/DDBJ whole genome shotgun (WGS) entry which is preliminary data.</text>
</comment>
<dbReference type="Gene3D" id="1.20.1280.50">
    <property type="match status" value="1"/>
</dbReference>
<keyword evidence="3" id="KW-1185">Reference proteome</keyword>
<dbReference type="InterPro" id="IPR036047">
    <property type="entry name" value="F-box-like_dom_sf"/>
</dbReference>
<dbReference type="CDD" id="cd22162">
    <property type="entry name" value="F-box_AtSKIP3-like"/>
    <property type="match status" value="1"/>
</dbReference>
<dbReference type="SUPFAM" id="SSF81383">
    <property type="entry name" value="F-box domain"/>
    <property type="match status" value="1"/>
</dbReference>
<sequence length="312" mass="35740">MDITNALPVECISHIISLTTPRDACRLAVVSPIFKSAADSDLVWEKFLPTAYKLIISNSVSSSSLITSLSKKDLYFHLCRQPILINNGTMSFALEKETGKKCYMVGARGLCIELGSAPNFWEWTSLPESRFPEVAELAYLLYFWFFEVNARIETRILSHKTNYAAYLVFKFGKSIHGLQRTDFVSGVYIEGINDKERQRRFLDPSRNTPQLFHNRKDGWMEIEMGEFFNKNGDDGTLLCTLFDFDRFGSSNGLIIQGIEEPRNMKLILFIRKAKLIQFMAKLDEKENLKAVIDYLRDDGNVSMIGTFKTWNS</sequence>
<protein>
    <recommendedName>
        <fullName evidence="1">F-box domain-containing protein</fullName>
    </recommendedName>
</protein>
<dbReference type="PANTHER" id="PTHR32278">
    <property type="entry name" value="F-BOX DOMAIN-CONTAINING PROTEIN"/>
    <property type="match status" value="1"/>
</dbReference>
<evidence type="ECO:0000259" key="1">
    <source>
        <dbReference type="SMART" id="SM00256"/>
    </source>
</evidence>
<dbReference type="Pfam" id="PF12937">
    <property type="entry name" value="F-box-like"/>
    <property type="match status" value="1"/>
</dbReference>
<dbReference type="InterPro" id="IPR025886">
    <property type="entry name" value="PP2-like"/>
</dbReference>
<dbReference type="AlphaFoldDB" id="A0AAP0LSI8"/>
<dbReference type="PANTHER" id="PTHR32278:SF144">
    <property type="entry name" value="F-BOX PROTEIN PP2-B12 ISOFORM X1"/>
    <property type="match status" value="1"/>
</dbReference>
<accession>A0AAP0LSI8</accession>
<name>A0AAP0LSI8_9ROSI</name>
<reference evidence="2 3" key="1">
    <citation type="submission" date="2024-05" db="EMBL/GenBank/DDBJ databases">
        <title>Haplotype-resolved chromosome-level genome assembly of Huyou (Citrus changshanensis).</title>
        <authorList>
            <person name="Miao C."/>
            <person name="Chen W."/>
            <person name="Wu Y."/>
            <person name="Wang L."/>
            <person name="Zhao S."/>
            <person name="Grierson D."/>
            <person name="Xu C."/>
            <person name="Chen K."/>
        </authorList>
    </citation>
    <scope>NUCLEOTIDE SEQUENCE [LARGE SCALE GENOMIC DNA]</scope>
    <source>
        <strain evidence="2">01-14</strain>
        <tissue evidence="2">Leaf</tissue>
    </source>
</reference>
<evidence type="ECO:0000313" key="3">
    <source>
        <dbReference type="Proteomes" id="UP001428341"/>
    </source>
</evidence>
<dbReference type="EMBL" id="JBCGBO010000024">
    <property type="protein sequence ID" value="KAK9183359.1"/>
    <property type="molecule type" value="Genomic_DNA"/>
</dbReference>
<proteinExistence type="predicted"/>
<dbReference type="Pfam" id="PF14299">
    <property type="entry name" value="PP2"/>
    <property type="match status" value="1"/>
</dbReference>
<organism evidence="2 3">
    <name type="scientific">Citrus x changshan-huyou</name>
    <dbReference type="NCBI Taxonomy" id="2935761"/>
    <lineage>
        <taxon>Eukaryota</taxon>
        <taxon>Viridiplantae</taxon>
        <taxon>Streptophyta</taxon>
        <taxon>Embryophyta</taxon>
        <taxon>Tracheophyta</taxon>
        <taxon>Spermatophyta</taxon>
        <taxon>Magnoliopsida</taxon>
        <taxon>eudicotyledons</taxon>
        <taxon>Gunneridae</taxon>
        <taxon>Pentapetalae</taxon>
        <taxon>rosids</taxon>
        <taxon>malvids</taxon>
        <taxon>Sapindales</taxon>
        <taxon>Rutaceae</taxon>
        <taxon>Aurantioideae</taxon>
        <taxon>Citrus</taxon>
    </lineage>
</organism>
<feature type="domain" description="F-box" evidence="1">
    <location>
        <begin position="7"/>
        <end position="47"/>
    </location>
</feature>
<dbReference type="Proteomes" id="UP001428341">
    <property type="component" value="Unassembled WGS sequence"/>
</dbReference>